<feature type="transmembrane region" description="Helical" evidence="6">
    <location>
        <begin position="115"/>
        <end position="140"/>
    </location>
</feature>
<comment type="caution">
    <text evidence="7">The sequence shown here is derived from an EMBL/GenBank/DDBJ whole genome shotgun (WGS) entry which is preliminary data.</text>
</comment>
<proteinExistence type="predicted"/>
<keyword evidence="3 6" id="KW-1133">Transmembrane helix</keyword>
<dbReference type="EMBL" id="CAUYUE010000011">
    <property type="protein sequence ID" value="CAK0785063.1"/>
    <property type="molecule type" value="Genomic_DNA"/>
</dbReference>
<evidence type="ECO:0000256" key="4">
    <source>
        <dbReference type="ARBA" id="ARBA00023136"/>
    </source>
</evidence>
<evidence type="ECO:0000256" key="3">
    <source>
        <dbReference type="ARBA" id="ARBA00022989"/>
    </source>
</evidence>
<feature type="region of interest" description="Disordered" evidence="5">
    <location>
        <begin position="245"/>
        <end position="282"/>
    </location>
</feature>
<dbReference type="Proteomes" id="UP001314263">
    <property type="component" value="Unassembled WGS sequence"/>
</dbReference>
<evidence type="ECO:0008006" key="9">
    <source>
        <dbReference type="Google" id="ProtNLM"/>
    </source>
</evidence>
<evidence type="ECO:0000256" key="1">
    <source>
        <dbReference type="ARBA" id="ARBA00004141"/>
    </source>
</evidence>
<reference evidence="7 8" key="1">
    <citation type="submission" date="2023-10" db="EMBL/GenBank/DDBJ databases">
        <authorList>
            <person name="Maclean D."/>
            <person name="Macfadyen A."/>
        </authorList>
    </citation>
    <scope>NUCLEOTIDE SEQUENCE [LARGE SCALE GENOMIC DNA]</scope>
</reference>
<gene>
    <name evidence="7" type="ORF">CVIRNUC_008268</name>
</gene>
<evidence type="ECO:0000313" key="8">
    <source>
        <dbReference type="Proteomes" id="UP001314263"/>
    </source>
</evidence>
<evidence type="ECO:0000256" key="6">
    <source>
        <dbReference type="SAM" id="Phobius"/>
    </source>
</evidence>
<dbReference type="Pfam" id="PF00335">
    <property type="entry name" value="Tetraspanin"/>
    <property type="match status" value="1"/>
</dbReference>
<evidence type="ECO:0000313" key="7">
    <source>
        <dbReference type="EMBL" id="CAK0785063.1"/>
    </source>
</evidence>
<name>A0AAV1ICW0_9CHLO</name>
<dbReference type="InterPro" id="IPR018499">
    <property type="entry name" value="Tetraspanin/Peripherin"/>
</dbReference>
<comment type="subcellular location">
    <subcellularLocation>
        <location evidence="1">Membrane</location>
        <topology evidence="1">Multi-pass membrane protein</topology>
    </subcellularLocation>
</comment>
<protein>
    <recommendedName>
        <fullName evidence="9">Tetraspanin-19</fullName>
    </recommendedName>
</protein>
<feature type="transmembrane region" description="Helical" evidence="6">
    <location>
        <begin position="29"/>
        <end position="50"/>
    </location>
</feature>
<dbReference type="AlphaFoldDB" id="A0AAV1ICW0"/>
<keyword evidence="2 6" id="KW-0812">Transmembrane</keyword>
<feature type="compositionally biased region" description="Polar residues" evidence="5">
    <location>
        <begin position="271"/>
        <end position="282"/>
    </location>
</feature>
<organism evidence="7 8">
    <name type="scientific">Coccomyxa viridis</name>
    <dbReference type="NCBI Taxonomy" id="1274662"/>
    <lineage>
        <taxon>Eukaryota</taxon>
        <taxon>Viridiplantae</taxon>
        <taxon>Chlorophyta</taxon>
        <taxon>core chlorophytes</taxon>
        <taxon>Trebouxiophyceae</taxon>
        <taxon>Trebouxiophyceae incertae sedis</taxon>
        <taxon>Coccomyxaceae</taxon>
        <taxon>Coccomyxa</taxon>
    </lineage>
</organism>
<sequence>MARRSDVGAQRDRDKPGAYISTLRALLRLANALLALIGLAMLGYAVYMYLKFKGTESPSFGPPSPSPAPPAPAPPPPSSHKLSFPWFIFAFGGAGLFTFLTAVTGLAGVGWNSRWLLGTYSVLLVIMLLVQAAVAITLFADDSWRKYLPPDQTGEFHKIERFVKHKLDVCRWVGLAVLIVQLLSLGLAYALSAAQQKLLDISDDDDDEAWGRRRPLLSTEAASPMERGQARTDAWSTRMREKYGLDTSDFGYDPARDDAQSGPSSHPIRQDSAQQQRRCVVM</sequence>
<evidence type="ECO:0000256" key="2">
    <source>
        <dbReference type="ARBA" id="ARBA00022692"/>
    </source>
</evidence>
<keyword evidence="8" id="KW-1185">Reference proteome</keyword>
<keyword evidence="4 6" id="KW-0472">Membrane</keyword>
<feature type="transmembrane region" description="Helical" evidence="6">
    <location>
        <begin position="172"/>
        <end position="191"/>
    </location>
</feature>
<accession>A0AAV1ICW0</accession>
<evidence type="ECO:0000256" key="5">
    <source>
        <dbReference type="SAM" id="MobiDB-lite"/>
    </source>
</evidence>
<feature type="transmembrane region" description="Helical" evidence="6">
    <location>
        <begin position="84"/>
        <end position="103"/>
    </location>
</feature>
<dbReference type="GO" id="GO:0016020">
    <property type="term" value="C:membrane"/>
    <property type="evidence" value="ECO:0007669"/>
    <property type="project" value="UniProtKB-SubCell"/>
</dbReference>